<feature type="transmembrane region" description="Helical" evidence="2">
    <location>
        <begin position="460"/>
        <end position="478"/>
    </location>
</feature>
<sequence>MKMNLSVVMGMKDKISAPLKGISSESDHYAKVIKKVQKAQANDTAALGMIASFKSSQKAINKNSLAIAATNEKLTELKAKAASALRPSAALTEKISKQQDKLDKLNAEQTSYKNNLVRLGKQLSQTGVKMYDLEGESDRLSRSYKKHGQEVARLSKKYSILQGAMKPIQKLNGAIRLPNVASATVGKGAALLGGVSLAGLVSEVNSTADEMDKLAKVAGNLNLPIEELQAMQSQANHAGVESDALSGSMLKFTKRLGVLQETGTGALGSFLKKSGNSLHKDLQGAEDTQQAYEMLLDAFSKLESPQEQMSFADAAFGQDGRKMLIMLREGTQGLTDARKELNALGGGASAEDAAKAEAYNDALQKIQESVRSMKFAALAPVMEKVTKVFTRFSEKFKNAQWRTEFIEKLTQTVDGLYRGFAFLGKGLIWVTQNFKGIVAALAIFKVAMIGLNAVIMANPIGMIVAAVGAAIIAITYLVDKFVGLDKVIKWVGEKVGWLWEKFKALINKLPDSLIPEGWKIETEQAGKQVDSLASKLDGIKNKNAKLGITTEETTKRRETTSSQYHAYQAGNLSTPKQYQAYQPLTSQTLKSKSEVELRIKSDKPVTVEKAKSEKGTELNLDVGSLGYSY</sequence>
<keyword evidence="2" id="KW-0812">Transmembrane</keyword>
<keyword evidence="4" id="KW-1185">Reference proteome</keyword>
<evidence type="ECO:0000313" key="4">
    <source>
        <dbReference type="Proteomes" id="UP000030081"/>
    </source>
</evidence>
<feature type="transmembrane region" description="Helical" evidence="2">
    <location>
        <begin position="434"/>
        <end position="454"/>
    </location>
</feature>
<keyword evidence="2" id="KW-1133">Transmembrane helix</keyword>
<dbReference type="KEGG" id="vcy:IX92_19200"/>
<protein>
    <recommendedName>
        <fullName evidence="5">Phage tail tape measure protein</fullName>
    </recommendedName>
</protein>
<accession>A0AAN0VZL2</accession>
<dbReference type="RefSeq" id="WP_043010153.1">
    <property type="nucleotide sequence ID" value="NZ_CP009618.1"/>
</dbReference>
<evidence type="ECO:0000313" key="3">
    <source>
        <dbReference type="EMBL" id="AIW21158.1"/>
    </source>
</evidence>
<feature type="coiled-coil region" evidence="1">
    <location>
        <begin position="88"/>
        <end position="122"/>
    </location>
</feature>
<evidence type="ECO:0008006" key="5">
    <source>
        <dbReference type="Google" id="ProtNLM"/>
    </source>
</evidence>
<keyword evidence="2" id="KW-0472">Membrane</keyword>
<name>A0AAN0VZL2_9VIBR</name>
<organism evidence="3 4">
    <name type="scientific">Vibrio coralliilyticus</name>
    <dbReference type="NCBI Taxonomy" id="190893"/>
    <lineage>
        <taxon>Bacteria</taxon>
        <taxon>Pseudomonadati</taxon>
        <taxon>Pseudomonadota</taxon>
        <taxon>Gammaproteobacteria</taxon>
        <taxon>Vibrionales</taxon>
        <taxon>Vibrionaceae</taxon>
        <taxon>Vibrio</taxon>
    </lineage>
</organism>
<evidence type="ECO:0000256" key="1">
    <source>
        <dbReference type="SAM" id="Coils"/>
    </source>
</evidence>
<dbReference type="Proteomes" id="UP000030081">
    <property type="component" value="Chromosome 2"/>
</dbReference>
<dbReference type="EMBL" id="CP009618">
    <property type="protein sequence ID" value="AIW21158.1"/>
    <property type="molecule type" value="Genomic_DNA"/>
</dbReference>
<keyword evidence="1" id="KW-0175">Coiled coil</keyword>
<evidence type="ECO:0000256" key="2">
    <source>
        <dbReference type="SAM" id="Phobius"/>
    </source>
</evidence>
<reference evidence="3 4" key="1">
    <citation type="submission" date="2014-10" db="EMBL/GenBank/DDBJ databases">
        <title>The Complete Genome Sequence for the Shellfish Pathogen Vibrio coralliilyticus RE98 Isolated from a Shellfish Hatchery.</title>
        <authorList>
            <person name="Richards G.P."/>
            <person name="Bono J.L."/>
            <person name="Watson M.A."/>
            <person name="Needleman D.S."/>
        </authorList>
    </citation>
    <scope>NUCLEOTIDE SEQUENCE [LARGE SCALE GENOMIC DNA]</scope>
    <source>
        <strain evidence="3 4">RE98</strain>
    </source>
</reference>
<proteinExistence type="predicted"/>
<dbReference type="AlphaFoldDB" id="A0AAN0VZL2"/>
<gene>
    <name evidence="3" type="ORF">IX92_19200</name>
</gene>